<comment type="caution">
    <text evidence="1">The sequence shown here is derived from an EMBL/GenBank/DDBJ whole genome shotgun (WGS) entry which is preliminary data.</text>
</comment>
<proteinExistence type="predicted"/>
<dbReference type="Proteomes" id="UP000093737">
    <property type="component" value="Unassembled WGS sequence"/>
</dbReference>
<accession>A0A6M7TT68</accession>
<organism evidence="1 2">
    <name type="scientific">Rhizobium loti</name>
    <name type="common">Mesorhizobium loti</name>
    <dbReference type="NCBI Taxonomy" id="381"/>
    <lineage>
        <taxon>Bacteria</taxon>
        <taxon>Pseudomonadati</taxon>
        <taxon>Pseudomonadota</taxon>
        <taxon>Alphaproteobacteria</taxon>
        <taxon>Hyphomicrobiales</taxon>
        <taxon>Phyllobacteriaceae</taxon>
        <taxon>Mesorhizobium</taxon>
    </lineage>
</organism>
<dbReference type="AlphaFoldDB" id="A0A6M7TT68"/>
<dbReference type="RefSeq" id="WP_056568649.1">
    <property type="nucleotide sequence ID" value="NZ_CP033334.1"/>
</dbReference>
<name>A0A6M7TT68_RHILI</name>
<evidence type="ECO:0000313" key="2">
    <source>
        <dbReference type="Proteomes" id="UP000093737"/>
    </source>
</evidence>
<protein>
    <submittedName>
        <fullName evidence="1">Uncharacterized protein</fullName>
    </submittedName>
</protein>
<reference evidence="1 2" key="1">
    <citation type="submission" date="2016-05" db="EMBL/GenBank/DDBJ databases">
        <authorList>
            <person name="Ramsay J.P."/>
        </authorList>
    </citation>
    <scope>NUCLEOTIDE SEQUENCE [LARGE SCALE GENOMIC DNA]</scope>
    <source>
        <strain evidence="1 2">NZP2042</strain>
    </source>
</reference>
<dbReference type="EMBL" id="LYTK01000012">
    <property type="protein sequence ID" value="OBQ65064.1"/>
    <property type="molecule type" value="Genomic_DNA"/>
</dbReference>
<evidence type="ECO:0000313" key="1">
    <source>
        <dbReference type="EMBL" id="OBQ65064.1"/>
    </source>
</evidence>
<gene>
    <name evidence="1" type="ORF">A8145_12650</name>
</gene>
<sequence length="138" mass="14866">MIGNPFLGAMAAIVMLAGGVTHVAAASMEALQGAWTMNGTGCEDNFKKRGKGFEYKDRSSTLTTGIIVSGSRVLGPNSSCTAEKISQNGDHFSALLSCSDAVLFSSFSASFRVIDKTHFERFDPQFPEVSVIYYKCEF</sequence>